<dbReference type="RefSeq" id="WP_236712938.1">
    <property type="nucleotide sequence ID" value="NZ_LTBC01000001.1"/>
</dbReference>
<dbReference type="AlphaFoldDB" id="A0A151B0Z8"/>
<dbReference type="Proteomes" id="UP000075670">
    <property type="component" value="Unassembled WGS sequence"/>
</dbReference>
<evidence type="ECO:0000256" key="7">
    <source>
        <dbReference type="SAM" id="SignalP"/>
    </source>
</evidence>
<evidence type="ECO:0000313" key="9">
    <source>
        <dbReference type="Proteomes" id="UP000075670"/>
    </source>
</evidence>
<dbReference type="GO" id="GO:1990281">
    <property type="term" value="C:efflux pump complex"/>
    <property type="evidence" value="ECO:0007669"/>
    <property type="project" value="TreeGrafter"/>
</dbReference>
<evidence type="ECO:0000256" key="2">
    <source>
        <dbReference type="ARBA" id="ARBA00022452"/>
    </source>
</evidence>
<keyword evidence="7" id="KW-0732">Signal</keyword>
<comment type="caution">
    <text evidence="8">The sequence shown here is derived from an EMBL/GenBank/DDBJ whole genome shotgun (WGS) entry which is preliminary data.</text>
</comment>
<feature type="coiled-coil region" evidence="6">
    <location>
        <begin position="267"/>
        <end position="357"/>
    </location>
</feature>
<name>A0A151B0Z8_9FIRM</name>
<evidence type="ECO:0000313" key="8">
    <source>
        <dbReference type="EMBL" id="KYH33581.1"/>
    </source>
</evidence>
<comment type="subcellular location">
    <subcellularLocation>
        <location evidence="1">Cell outer membrane</location>
    </subcellularLocation>
</comment>
<keyword evidence="2" id="KW-1134">Transmembrane beta strand</keyword>
<feature type="signal peptide" evidence="7">
    <location>
        <begin position="1"/>
        <end position="27"/>
    </location>
</feature>
<keyword evidence="5" id="KW-0998">Cell outer membrane</keyword>
<keyword evidence="4" id="KW-0472">Membrane</keyword>
<organism evidence="8 9">
    <name type="scientific">Moorella mulderi DSM 14980</name>
    <dbReference type="NCBI Taxonomy" id="1122241"/>
    <lineage>
        <taxon>Bacteria</taxon>
        <taxon>Bacillati</taxon>
        <taxon>Bacillota</taxon>
        <taxon>Clostridia</taxon>
        <taxon>Neomoorellales</taxon>
        <taxon>Neomoorellaceae</taxon>
        <taxon>Neomoorella</taxon>
    </lineage>
</organism>
<dbReference type="GO" id="GO:0015562">
    <property type="term" value="F:efflux transmembrane transporter activity"/>
    <property type="evidence" value="ECO:0007669"/>
    <property type="project" value="InterPro"/>
</dbReference>
<evidence type="ECO:0000256" key="5">
    <source>
        <dbReference type="ARBA" id="ARBA00023237"/>
    </source>
</evidence>
<reference evidence="8 9" key="1">
    <citation type="submission" date="2016-02" db="EMBL/GenBank/DDBJ databases">
        <title>Genome sequence of Moorella mulderi DSM 14980.</title>
        <authorList>
            <person name="Poehlein A."/>
            <person name="Daniel R."/>
        </authorList>
    </citation>
    <scope>NUCLEOTIDE SEQUENCE [LARGE SCALE GENOMIC DNA]</scope>
    <source>
        <strain evidence="8 9">DSM 14980</strain>
    </source>
</reference>
<dbReference type="PANTHER" id="PTHR30026">
    <property type="entry name" value="OUTER MEMBRANE PROTEIN TOLC"/>
    <property type="match status" value="1"/>
</dbReference>
<evidence type="ECO:0000256" key="3">
    <source>
        <dbReference type="ARBA" id="ARBA00022692"/>
    </source>
</evidence>
<dbReference type="InterPro" id="IPR051906">
    <property type="entry name" value="TolC-like"/>
</dbReference>
<proteinExistence type="predicted"/>
<accession>A0A151B0Z8</accession>
<protein>
    <submittedName>
        <fullName evidence="8">Outer membrane efflux protein</fullName>
    </submittedName>
</protein>
<dbReference type="Gene3D" id="1.20.1600.10">
    <property type="entry name" value="Outer membrane efflux proteins (OEP)"/>
    <property type="match status" value="2"/>
</dbReference>
<evidence type="ECO:0000256" key="6">
    <source>
        <dbReference type="SAM" id="Coils"/>
    </source>
</evidence>
<dbReference type="GO" id="GO:0009279">
    <property type="term" value="C:cell outer membrane"/>
    <property type="evidence" value="ECO:0007669"/>
    <property type="project" value="UniProtKB-SubCell"/>
</dbReference>
<feature type="chain" id="PRO_5007577890" evidence="7">
    <location>
        <begin position="28"/>
        <end position="375"/>
    </location>
</feature>
<dbReference type="PANTHER" id="PTHR30026:SF20">
    <property type="entry name" value="OUTER MEMBRANE PROTEIN TOLC"/>
    <property type="match status" value="1"/>
</dbReference>
<dbReference type="PATRIC" id="fig|1122241.3.peg.311"/>
<dbReference type="GO" id="GO:0015288">
    <property type="term" value="F:porin activity"/>
    <property type="evidence" value="ECO:0007669"/>
    <property type="project" value="TreeGrafter"/>
</dbReference>
<dbReference type="SUPFAM" id="SSF56954">
    <property type="entry name" value="Outer membrane efflux proteins (OEP)"/>
    <property type="match status" value="2"/>
</dbReference>
<evidence type="ECO:0000256" key="1">
    <source>
        <dbReference type="ARBA" id="ARBA00004442"/>
    </source>
</evidence>
<keyword evidence="9" id="KW-1185">Reference proteome</keyword>
<keyword evidence="6" id="KW-0175">Coiled coil</keyword>
<keyword evidence="3" id="KW-0812">Transmembrane</keyword>
<sequence>MRLKMRGLLAPLAAALIFIYLSLPAAAAAGNGESGEKQIISLEKAVSMAVQNDKGLKSALQEIERTRSLRESAQENVSFTPVEGGYGGPYGPQIEASWIQLLGADLNYRMSQRTYQANLDALALKVCKAYWDVQVAQQKVAVQEKAKQQALLNLQNTRAAVQAGTAASSSLAVAENLWRQAEDGLTAAKHSLDDAYASFNNLVGLDAGARPLLNEQPSYSPLQVANLEYEVQRVLENDPNVWKARQNIDIKRWSAEMMYSSGSYTPYDARQAELKQAEYNLENVKEAMAKATRSLYYQVKSVEENYGAAVAALEAAREKLRVEQAKAAAGMNTRADVMAAEVDVAKAQATVDELVRNHAYLKLAFEKPWAMSSGG</sequence>
<evidence type="ECO:0000256" key="4">
    <source>
        <dbReference type="ARBA" id="ARBA00023136"/>
    </source>
</evidence>
<gene>
    <name evidence="8" type="ORF">MOMUL_02870</name>
</gene>
<dbReference type="EMBL" id="LTBC01000001">
    <property type="protein sequence ID" value="KYH33581.1"/>
    <property type="molecule type" value="Genomic_DNA"/>
</dbReference>